<protein>
    <submittedName>
        <fullName evidence="1">Uncharacterized protein</fullName>
    </submittedName>
</protein>
<reference evidence="1 2" key="1">
    <citation type="submission" date="2018-11" db="EMBL/GenBank/DDBJ databases">
        <authorList>
            <consortium name="Pathogen Informatics"/>
        </authorList>
    </citation>
    <scope>NUCLEOTIDE SEQUENCE [LARGE SCALE GENOMIC DNA]</scope>
</reference>
<dbReference type="AlphaFoldDB" id="A0A3P7L3Y8"/>
<evidence type="ECO:0000313" key="1">
    <source>
        <dbReference type="EMBL" id="VDN11364.1"/>
    </source>
</evidence>
<evidence type="ECO:0000313" key="2">
    <source>
        <dbReference type="Proteomes" id="UP000281553"/>
    </source>
</evidence>
<dbReference type="Gene3D" id="3.40.50.300">
    <property type="entry name" value="P-loop containing nucleotide triphosphate hydrolases"/>
    <property type="match status" value="1"/>
</dbReference>
<dbReference type="GO" id="GO:0004113">
    <property type="term" value="F:2',3'-cyclic-nucleotide 3'-phosphodiesterase activity"/>
    <property type="evidence" value="ECO:0007669"/>
    <property type="project" value="InterPro"/>
</dbReference>
<dbReference type="InterPro" id="IPR008431">
    <property type="entry name" value="CNPase"/>
</dbReference>
<dbReference type="GO" id="GO:0005737">
    <property type="term" value="C:cytoplasm"/>
    <property type="evidence" value="ECO:0007669"/>
    <property type="project" value="TreeGrafter"/>
</dbReference>
<proteinExistence type="predicted"/>
<gene>
    <name evidence="1" type="ORF">DILT_LOCUS7195</name>
</gene>
<sequence length="326" mass="36867">MRRKHRRRRRKMGAGCCKVGGGVVTICPLQLWGVQKINSRRFHRLTDGCFTNLVDVKDTSAAVQLVDEVPPAASGDYSLLPTQHSNSNQVVSSYLPAKLLHEHVDFPFLTDEELGQWIVRSRFMIVLRGPPGSGKSYLATCIKTRYPTAEICSADQYWYRESGGLQYRKFDYNVILVTPKTPWRFDVNALVSRNVHQVPPSVIASKVRQFEPIYPLYYGWFWAGKPSCQAEEQALSSGADNKVAPFPLSETEAMIASSFRSFLALLALPTVRQQLAKMCGFSPRTQIYASLSCIDKNSAVNQCSRKGYERPAWLYPYEVTRKRKLA</sequence>
<dbReference type="InterPro" id="IPR027417">
    <property type="entry name" value="P-loop_NTPase"/>
</dbReference>
<dbReference type="PANTHER" id="PTHR10156">
    <property type="entry name" value="2',3'-CYCLIC-NUCLEOTIDE 3'-PHOSPHODIESTERASE"/>
    <property type="match status" value="1"/>
</dbReference>
<dbReference type="Proteomes" id="UP000281553">
    <property type="component" value="Unassembled WGS sequence"/>
</dbReference>
<dbReference type="SUPFAM" id="SSF52540">
    <property type="entry name" value="P-loop containing nucleoside triphosphate hydrolases"/>
    <property type="match status" value="1"/>
</dbReference>
<organism evidence="1 2">
    <name type="scientific">Dibothriocephalus latus</name>
    <name type="common">Fish tapeworm</name>
    <name type="synonym">Diphyllobothrium latum</name>
    <dbReference type="NCBI Taxonomy" id="60516"/>
    <lineage>
        <taxon>Eukaryota</taxon>
        <taxon>Metazoa</taxon>
        <taxon>Spiralia</taxon>
        <taxon>Lophotrochozoa</taxon>
        <taxon>Platyhelminthes</taxon>
        <taxon>Cestoda</taxon>
        <taxon>Eucestoda</taxon>
        <taxon>Diphyllobothriidea</taxon>
        <taxon>Diphyllobothriidae</taxon>
        <taxon>Dibothriocephalus</taxon>
    </lineage>
</organism>
<dbReference type="OrthoDB" id="3231855at2759"/>
<dbReference type="GO" id="GO:0009214">
    <property type="term" value="P:cyclic nucleotide catabolic process"/>
    <property type="evidence" value="ECO:0007669"/>
    <property type="project" value="InterPro"/>
</dbReference>
<name>A0A3P7L3Y8_DIBLA</name>
<keyword evidence="2" id="KW-1185">Reference proteome</keyword>
<accession>A0A3P7L3Y8</accession>
<dbReference type="GO" id="GO:0016020">
    <property type="term" value="C:membrane"/>
    <property type="evidence" value="ECO:0007669"/>
    <property type="project" value="InterPro"/>
</dbReference>
<dbReference type="EMBL" id="UYRU01051286">
    <property type="protein sequence ID" value="VDN11364.1"/>
    <property type="molecule type" value="Genomic_DNA"/>
</dbReference>
<dbReference type="PANTHER" id="PTHR10156:SF0">
    <property type="entry name" value="2',3'-CYCLIC-NUCLEOTIDE 3'-PHOSPHODIESTERASE"/>
    <property type="match status" value="1"/>
</dbReference>